<comment type="caution">
    <text evidence="2">The sequence shown here is derived from an EMBL/GenBank/DDBJ whole genome shotgun (WGS) entry which is preliminary data.</text>
</comment>
<reference evidence="2" key="1">
    <citation type="submission" date="2021-08" db="EMBL/GenBank/DDBJ databases">
        <authorList>
            <person name="Misof B."/>
            <person name="Oliver O."/>
            <person name="Podsiadlowski L."/>
            <person name="Donath A."/>
            <person name="Peters R."/>
            <person name="Mayer C."/>
            <person name="Rust J."/>
            <person name="Gunkel S."/>
            <person name="Lesny P."/>
            <person name="Martin S."/>
            <person name="Oeyen J.P."/>
            <person name="Petersen M."/>
            <person name="Panagiotis P."/>
            <person name="Wilbrandt J."/>
            <person name="Tanja T."/>
        </authorList>
    </citation>
    <scope>NUCLEOTIDE SEQUENCE</scope>
    <source>
        <strain evidence="2">GBR_01_08_01A</strain>
        <tissue evidence="2">Thorax + abdomen</tissue>
    </source>
</reference>
<sequence length="131" mass="15033">MYDLQASFELTLKTERRIREDLRGFASSNACVGGEVDSLSIGELKKRYRQDNDRKTGYLSFNPSRRWRNMWPLADLPRLSSTTVFMVRLTMPKNKPSIFQQDVIRRRKPCGSFPPHVASSQAKSPPNVDGQ</sequence>
<feature type="compositionally biased region" description="Polar residues" evidence="1">
    <location>
        <begin position="118"/>
        <end position="131"/>
    </location>
</feature>
<dbReference type="Proteomes" id="UP001258017">
    <property type="component" value="Unassembled WGS sequence"/>
</dbReference>
<evidence type="ECO:0000256" key="1">
    <source>
        <dbReference type="SAM" id="MobiDB-lite"/>
    </source>
</evidence>
<keyword evidence="3" id="KW-1185">Reference proteome</keyword>
<protein>
    <submittedName>
        <fullName evidence="2">Uncharacterized protein</fullName>
    </submittedName>
</protein>
<reference evidence="2" key="2">
    <citation type="journal article" date="2023" name="Commun. Biol.">
        <title>Intrasexual cuticular hydrocarbon dimorphism in a wasp sheds light on hydrocarbon biosynthesis genes in Hymenoptera.</title>
        <authorList>
            <person name="Moris V.C."/>
            <person name="Podsiadlowski L."/>
            <person name="Martin S."/>
            <person name="Oeyen J.P."/>
            <person name="Donath A."/>
            <person name="Petersen M."/>
            <person name="Wilbrandt J."/>
            <person name="Misof B."/>
            <person name="Liedtke D."/>
            <person name="Thamm M."/>
            <person name="Scheiner R."/>
            <person name="Schmitt T."/>
            <person name="Niehuis O."/>
        </authorList>
    </citation>
    <scope>NUCLEOTIDE SEQUENCE</scope>
    <source>
        <strain evidence="2">GBR_01_08_01A</strain>
    </source>
</reference>
<accession>A0AAD9RLZ0</accession>
<evidence type="ECO:0000313" key="3">
    <source>
        <dbReference type="Proteomes" id="UP001258017"/>
    </source>
</evidence>
<dbReference type="AlphaFoldDB" id="A0AAD9RLZ0"/>
<evidence type="ECO:0000313" key="2">
    <source>
        <dbReference type="EMBL" id="KAK2582189.1"/>
    </source>
</evidence>
<organism evidence="2 3">
    <name type="scientific">Odynerus spinipes</name>
    <dbReference type="NCBI Taxonomy" id="1348599"/>
    <lineage>
        <taxon>Eukaryota</taxon>
        <taxon>Metazoa</taxon>
        <taxon>Ecdysozoa</taxon>
        <taxon>Arthropoda</taxon>
        <taxon>Hexapoda</taxon>
        <taxon>Insecta</taxon>
        <taxon>Pterygota</taxon>
        <taxon>Neoptera</taxon>
        <taxon>Endopterygota</taxon>
        <taxon>Hymenoptera</taxon>
        <taxon>Apocrita</taxon>
        <taxon>Aculeata</taxon>
        <taxon>Vespoidea</taxon>
        <taxon>Vespidae</taxon>
        <taxon>Eumeninae</taxon>
        <taxon>Odynerus</taxon>
    </lineage>
</organism>
<name>A0AAD9RLZ0_9HYME</name>
<proteinExistence type="predicted"/>
<feature type="region of interest" description="Disordered" evidence="1">
    <location>
        <begin position="109"/>
        <end position="131"/>
    </location>
</feature>
<gene>
    <name evidence="2" type="ORF">KPH14_004544</name>
</gene>
<dbReference type="EMBL" id="JAIFRP010000031">
    <property type="protein sequence ID" value="KAK2582189.1"/>
    <property type="molecule type" value="Genomic_DNA"/>
</dbReference>